<feature type="domain" description="Capsule biosynthesis GfcC-like N-terminal" evidence="3">
    <location>
        <begin position="97"/>
        <end position="187"/>
    </location>
</feature>
<evidence type="ECO:0000313" key="4">
    <source>
        <dbReference type="EMBL" id="PMN93506.1"/>
    </source>
</evidence>
<comment type="caution">
    <text evidence="4">The sequence shown here is derived from an EMBL/GenBank/DDBJ whole genome shotgun (WGS) entry which is preliminary data.</text>
</comment>
<keyword evidence="1" id="KW-0732">Signal</keyword>
<evidence type="ECO:0000313" key="5">
    <source>
        <dbReference type="Proteomes" id="UP000235387"/>
    </source>
</evidence>
<dbReference type="AlphaFoldDB" id="A0A2N7LDR2"/>
<dbReference type="Pfam" id="PF20616">
    <property type="entry name" value="Caps_syn_GfcC_N"/>
    <property type="match status" value="1"/>
</dbReference>
<proteinExistence type="predicted"/>
<feature type="domain" description="Capsule biosynthesis GfcC-like C-terminal" evidence="2">
    <location>
        <begin position="207"/>
        <end position="289"/>
    </location>
</feature>
<accession>A0A2N7LDR2</accession>
<dbReference type="Proteomes" id="UP000235387">
    <property type="component" value="Unassembled WGS sequence"/>
</dbReference>
<evidence type="ECO:0000256" key="1">
    <source>
        <dbReference type="SAM" id="SignalP"/>
    </source>
</evidence>
<feature type="signal peptide" evidence="1">
    <location>
        <begin position="1"/>
        <end position="47"/>
    </location>
</feature>
<dbReference type="EMBL" id="MDAL01000013">
    <property type="protein sequence ID" value="PMN93506.1"/>
    <property type="molecule type" value="Genomic_DNA"/>
</dbReference>
<evidence type="ECO:0000259" key="3">
    <source>
        <dbReference type="Pfam" id="PF20616"/>
    </source>
</evidence>
<dbReference type="Gene3D" id="3.10.560.10">
    <property type="entry name" value="Outer membrane lipoprotein wza domain like"/>
    <property type="match status" value="1"/>
</dbReference>
<sequence length="290" mass="31677">MKSPFLCTQTGQFLKTNLLDTRRALLNMTALFAASVFCLTLSGQAIAAEQTKVTVTTSADATRMYHVAFNGAPRVSQVVSQGAAVIRANANNILAHNTDTVYWQGAGLFDTANTPELASLKKAVTDNLNKLQEAWQEDAEKHASVTALSTFLAESHFQSRIQVPLDEDFYLSGSKLNPLVKGDLMLVLPSRPNNVWVIGAVAEITDADFQPDYVANDYVDIAETLNTFGISDVTVIQPGGELEIHQTAYWNQIPKNLAPGATIFVPFQGLPSELSSLNRDIPRLLQHRVM</sequence>
<name>A0A2N7LDR2_9GAMM</name>
<evidence type="ECO:0000259" key="2">
    <source>
        <dbReference type="Pfam" id="PF06251"/>
    </source>
</evidence>
<dbReference type="Pfam" id="PF06251">
    <property type="entry name" value="Caps_syn_GfcC_C"/>
    <property type="match status" value="1"/>
</dbReference>
<dbReference type="InterPro" id="IPR010425">
    <property type="entry name" value="Caps_synth_GfcC-like_C"/>
</dbReference>
<reference evidence="5" key="1">
    <citation type="submission" date="2016-07" db="EMBL/GenBank/DDBJ databases">
        <title>Nontailed viruses are major unrecognized killers of bacteria in the ocean.</title>
        <authorList>
            <person name="Kauffman K."/>
            <person name="Hussain F."/>
            <person name="Yang J."/>
            <person name="Arevalo P."/>
            <person name="Brown J."/>
            <person name="Cutler M."/>
            <person name="Kelly L."/>
            <person name="Polz M.F."/>
        </authorList>
    </citation>
    <scope>NUCLEOTIDE SEQUENCE [LARGE SCALE GENOMIC DNA]</scope>
    <source>
        <strain evidence="5">10N.261.45.A10</strain>
    </source>
</reference>
<feature type="chain" id="PRO_5018164857" evidence="1">
    <location>
        <begin position="48"/>
        <end position="290"/>
    </location>
</feature>
<dbReference type="RefSeq" id="WP_102390457.1">
    <property type="nucleotide sequence ID" value="NZ_MDAL01000013.1"/>
</dbReference>
<gene>
    <name evidence="4" type="ORF">BCT23_12675</name>
</gene>
<dbReference type="InterPro" id="IPR046459">
    <property type="entry name" value="Caps_syn_GfcC_N"/>
</dbReference>
<protein>
    <submittedName>
        <fullName evidence="4">Polysaccharide synthesis</fullName>
    </submittedName>
</protein>
<organism evidence="4 5">
    <name type="scientific">Enterovibrio norvegicus</name>
    <dbReference type="NCBI Taxonomy" id="188144"/>
    <lineage>
        <taxon>Bacteria</taxon>
        <taxon>Pseudomonadati</taxon>
        <taxon>Pseudomonadota</taxon>
        <taxon>Gammaproteobacteria</taxon>
        <taxon>Vibrionales</taxon>
        <taxon>Vibrionaceae</taxon>
        <taxon>Enterovibrio</taxon>
    </lineage>
</organism>